<feature type="domain" description="3-hydroxyisobutyrate dehydrogenase-like NAD-binding" evidence="3">
    <location>
        <begin position="214"/>
        <end position="316"/>
    </location>
</feature>
<dbReference type="InterPro" id="IPR008927">
    <property type="entry name" value="6-PGluconate_DH-like_C_sf"/>
</dbReference>
<dbReference type="InterPro" id="IPR036291">
    <property type="entry name" value="NAD(P)-bd_dom_sf"/>
</dbReference>
<dbReference type="AlphaFoldDB" id="A0A9Q5I5H4"/>
<name>A0A9Q5I5H4_SANBA</name>
<dbReference type="GO" id="GO:0050661">
    <property type="term" value="F:NADP binding"/>
    <property type="evidence" value="ECO:0007669"/>
    <property type="project" value="InterPro"/>
</dbReference>
<proteinExistence type="inferred from homology"/>
<dbReference type="GO" id="GO:0051287">
    <property type="term" value="F:NAD binding"/>
    <property type="evidence" value="ECO:0007669"/>
    <property type="project" value="InterPro"/>
</dbReference>
<evidence type="ECO:0000313" key="5">
    <source>
        <dbReference type="Proteomes" id="UP000757232"/>
    </source>
</evidence>
<evidence type="ECO:0000259" key="3">
    <source>
        <dbReference type="Pfam" id="PF14833"/>
    </source>
</evidence>
<evidence type="ECO:0000256" key="1">
    <source>
        <dbReference type="ARBA" id="ARBA00007598"/>
    </source>
</evidence>
<dbReference type="Gene3D" id="1.10.1040.10">
    <property type="entry name" value="N-(1-d-carboxylethyl)-l-norvaline Dehydrogenase, domain 2"/>
    <property type="match status" value="1"/>
</dbReference>
<dbReference type="InterPro" id="IPR013328">
    <property type="entry name" value="6PGD_dom2"/>
</dbReference>
<sequence length="362" mass="38897">MSSSDLRRLAATHAEIPYSRPGTPPPEHPPLQIGFCGLGAMGYLMARNLANHRSSHPRGAPPLLVYNRTLAKSEKLQTELGANKIRIAESAKQLAQECDLIITSLAKDEIVKTVYAQFKQSLSEVPPTKPKIFVETSTCYPTVAGELDEMISGFPHCHLITSPVFGAPAAADKAQLVLVMSGDYRSKKEAAYLLVPAIGRKVIDLGGNLEKAPTLKLIGNSTILGLMETMAEALTLGEKTGVGAPAVHELIQTLFPNPIMLNYANKMTNDLFDGSVGFTIDGGLKDAKHVQKLASDFNTPMPTLDIAHQNLLTARAIHSNQKLRSVQTVDVLDWSALVAGPRVAAGLDGLNSGKHLKVVKED</sequence>
<comment type="similarity">
    <text evidence="1">Belongs to the HIBADH-related family. NP60 subfamily.</text>
</comment>
<dbReference type="SUPFAM" id="SSF48179">
    <property type="entry name" value="6-phosphogluconate dehydrogenase C-terminal domain-like"/>
    <property type="match status" value="1"/>
</dbReference>
<protein>
    <submittedName>
        <fullName evidence="4">NAD-binding protein</fullName>
    </submittedName>
</protein>
<dbReference type="Proteomes" id="UP000757232">
    <property type="component" value="Unassembled WGS sequence"/>
</dbReference>
<evidence type="ECO:0000313" key="4">
    <source>
        <dbReference type="EMBL" id="OCB92050.1"/>
    </source>
</evidence>
<accession>A0A9Q5I5H4</accession>
<gene>
    <name evidence="4" type="ORF">A7U60_g614</name>
</gene>
<dbReference type="EMBL" id="LNZH02000038">
    <property type="protein sequence ID" value="OCB92050.1"/>
    <property type="molecule type" value="Genomic_DNA"/>
</dbReference>
<feature type="domain" description="6-phosphogluconate dehydrogenase NADP-binding" evidence="2">
    <location>
        <begin position="32"/>
        <end position="203"/>
    </location>
</feature>
<keyword evidence="5" id="KW-1185">Reference proteome</keyword>
<dbReference type="SUPFAM" id="SSF51735">
    <property type="entry name" value="NAD(P)-binding Rossmann-fold domains"/>
    <property type="match status" value="1"/>
</dbReference>
<comment type="caution">
    <text evidence="4">The sequence shown here is derived from an EMBL/GenBank/DDBJ whole genome shotgun (WGS) entry which is preliminary data.</text>
</comment>
<dbReference type="PANTHER" id="PTHR43580">
    <property type="entry name" value="OXIDOREDUCTASE GLYR1-RELATED"/>
    <property type="match status" value="1"/>
</dbReference>
<organism evidence="4 5">
    <name type="scientific">Sanghuangporus baumii</name>
    <name type="common">Phellinus baumii</name>
    <dbReference type="NCBI Taxonomy" id="108892"/>
    <lineage>
        <taxon>Eukaryota</taxon>
        <taxon>Fungi</taxon>
        <taxon>Dikarya</taxon>
        <taxon>Basidiomycota</taxon>
        <taxon>Agaricomycotina</taxon>
        <taxon>Agaricomycetes</taxon>
        <taxon>Hymenochaetales</taxon>
        <taxon>Hymenochaetaceae</taxon>
        <taxon>Sanghuangporus</taxon>
    </lineage>
</organism>
<dbReference type="Gene3D" id="3.40.50.720">
    <property type="entry name" value="NAD(P)-binding Rossmann-like Domain"/>
    <property type="match status" value="1"/>
</dbReference>
<reference evidence="4" key="1">
    <citation type="submission" date="2016-06" db="EMBL/GenBank/DDBJ databases">
        <title>Draft Genome sequence of the fungus Inonotus baumii.</title>
        <authorList>
            <person name="Zhu H."/>
            <person name="Lin W."/>
        </authorList>
    </citation>
    <scope>NUCLEOTIDE SEQUENCE</scope>
    <source>
        <strain evidence="4">821</strain>
    </source>
</reference>
<dbReference type="InterPro" id="IPR029154">
    <property type="entry name" value="HIBADH-like_NADP-bd"/>
</dbReference>
<dbReference type="InterPro" id="IPR006115">
    <property type="entry name" value="6PGDH_NADP-bd"/>
</dbReference>
<dbReference type="PANTHER" id="PTHR43580:SF8">
    <property type="entry name" value="6-PHOSPHOGLUCONATE DEHYDROGENASE NADP-BINDING DOMAIN-CONTAINING PROTEIN-RELATED"/>
    <property type="match status" value="1"/>
</dbReference>
<dbReference type="Pfam" id="PF03446">
    <property type="entry name" value="NAD_binding_2"/>
    <property type="match status" value="1"/>
</dbReference>
<dbReference type="Pfam" id="PF14833">
    <property type="entry name" value="NAD_binding_11"/>
    <property type="match status" value="1"/>
</dbReference>
<dbReference type="OrthoDB" id="435038at2759"/>
<evidence type="ECO:0000259" key="2">
    <source>
        <dbReference type="Pfam" id="PF03446"/>
    </source>
</evidence>
<dbReference type="InterPro" id="IPR051265">
    <property type="entry name" value="HIBADH-related_NP60_sf"/>
</dbReference>